<dbReference type="PRINTS" id="PR00834">
    <property type="entry name" value="PROTEASES2C"/>
</dbReference>
<dbReference type="OrthoDB" id="4217619at2759"/>
<evidence type="ECO:0000256" key="4">
    <source>
        <dbReference type="ARBA" id="ARBA00022825"/>
    </source>
</evidence>
<proteinExistence type="inferred from homology"/>
<dbReference type="GO" id="GO:0004252">
    <property type="term" value="F:serine-type endopeptidase activity"/>
    <property type="evidence" value="ECO:0007669"/>
    <property type="project" value="InterPro"/>
</dbReference>
<keyword evidence="2" id="KW-0645">Protease</keyword>
<dbReference type="PANTHER" id="PTHR43343">
    <property type="entry name" value="PEPTIDASE S12"/>
    <property type="match status" value="1"/>
</dbReference>
<dbReference type="InterPro" id="IPR051201">
    <property type="entry name" value="Chloro_Bact_Ser_Proteases"/>
</dbReference>
<dbReference type="STRING" id="69332.A0A388KLU7"/>
<keyword evidence="6" id="KW-1185">Reference proteome</keyword>
<protein>
    <submittedName>
        <fullName evidence="5">Uncharacterized protein</fullName>
    </submittedName>
</protein>
<accession>A0A388KLU7</accession>
<keyword evidence="3" id="KW-0378">Hydrolase</keyword>
<evidence type="ECO:0000256" key="3">
    <source>
        <dbReference type="ARBA" id="ARBA00022801"/>
    </source>
</evidence>
<comment type="caution">
    <text evidence="5">The sequence shown here is derived from an EMBL/GenBank/DDBJ whole genome shotgun (WGS) entry which is preliminary data.</text>
</comment>
<dbReference type="PANTHER" id="PTHR43343:SF6">
    <property type="entry name" value="PROTEASE DO-LIKE 5, CHLOROPLASTIC ISOFORM X1"/>
    <property type="match status" value="1"/>
</dbReference>
<dbReference type="Pfam" id="PF13365">
    <property type="entry name" value="Trypsin_2"/>
    <property type="match status" value="1"/>
</dbReference>
<evidence type="ECO:0000256" key="2">
    <source>
        <dbReference type="ARBA" id="ARBA00022670"/>
    </source>
</evidence>
<comment type="similarity">
    <text evidence="1">Belongs to the peptidase S1C family.</text>
</comment>
<dbReference type="AlphaFoldDB" id="A0A388KLU7"/>
<dbReference type="Gramene" id="GBG71034">
    <property type="protein sequence ID" value="GBG71034"/>
    <property type="gene ID" value="CBR_g8333"/>
</dbReference>
<dbReference type="Gene3D" id="2.40.10.10">
    <property type="entry name" value="Trypsin-like serine proteases"/>
    <property type="match status" value="2"/>
</dbReference>
<keyword evidence="4" id="KW-0720">Serine protease</keyword>
<evidence type="ECO:0000256" key="1">
    <source>
        <dbReference type="ARBA" id="ARBA00010541"/>
    </source>
</evidence>
<dbReference type="GO" id="GO:0006508">
    <property type="term" value="P:proteolysis"/>
    <property type="evidence" value="ECO:0007669"/>
    <property type="project" value="UniProtKB-KW"/>
</dbReference>
<dbReference type="Proteomes" id="UP000265515">
    <property type="component" value="Unassembled WGS sequence"/>
</dbReference>
<evidence type="ECO:0000313" key="5">
    <source>
        <dbReference type="EMBL" id="GBG71034.1"/>
    </source>
</evidence>
<dbReference type="InterPro" id="IPR043504">
    <property type="entry name" value="Peptidase_S1_PA_chymotrypsin"/>
</dbReference>
<sequence>MALDLSGKVCILVVKPGRFSLRGASPHRSSYHAEGNQQLWRSVKSSCGCGRYDWHRLARHCAHKLSPCELSRTSNGQSWKSPTITLSSAPAGSSSFALTGTVLSSAKPDRSTARRATSDSYRLCHRTVIAVATPVPSRDKKAVFTNLAAFASPRFRDGKAAVIANLAASGMVARSKCDLDLVLTSSAPLKWCMRNGWKGQPWPSDWKVRGRRSNKLIVPAAEVLVSLTRNDTMARGEKQHTSAIRSCTHGALLDDPCGDVSSLESALAQKIELLTGDNSQQSDPSIPANVPCLEAYGQVYFDEERKTTAMVDRAQSFMKLFGCGTRNRRQYLMLSGMAVVGVVSSWLGADYGNAAEVGMETDVGRKDGEAAYSFVALEDGISKADFDEEELTGIQVFQDAARSVVYIEALEVTATGKTAGSEGGSISPDNDINVKVEGTGSGFVWDTFGHIVTNYHVIAKLAADTSGRRVCRVRVSQADGTVTAVDARIVGLDPSRDLAVLQIEASPDDLIPIPIGSSSDLRVGQNCYAIGNPYGFDHTLTTGVVSGLNREIPAPNGRAIKGSIQTDAAINAGNSGGPLLDSFGRLIGVNTATFTRSGTGMSSGVNFAIPVDLVARVVPQLIVNGTLPTPLG</sequence>
<dbReference type="FunFam" id="2.40.10.10:FF:000001">
    <property type="entry name" value="Periplasmic serine protease DegS"/>
    <property type="match status" value="1"/>
</dbReference>
<organism evidence="5 6">
    <name type="scientific">Chara braunii</name>
    <name type="common">Braun's stonewort</name>
    <dbReference type="NCBI Taxonomy" id="69332"/>
    <lineage>
        <taxon>Eukaryota</taxon>
        <taxon>Viridiplantae</taxon>
        <taxon>Streptophyta</taxon>
        <taxon>Charophyceae</taxon>
        <taxon>Charales</taxon>
        <taxon>Characeae</taxon>
        <taxon>Chara</taxon>
    </lineage>
</organism>
<dbReference type="EMBL" id="BFEA01000139">
    <property type="protein sequence ID" value="GBG71034.1"/>
    <property type="molecule type" value="Genomic_DNA"/>
</dbReference>
<evidence type="ECO:0000313" key="6">
    <source>
        <dbReference type="Proteomes" id="UP000265515"/>
    </source>
</evidence>
<gene>
    <name evidence="5" type="ORF">CBR_g8333</name>
</gene>
<dbReference type="InterPro" id="IPR009003">
    <property type="entry name" value="Peptidase_S1_PA"/>
</dbReference>
<reference evidence="5 6" key="1">
    <citation type="journal article" date="2018" name="Cell">
        <title>The Chara Genome: Secondary Complexity and Implications for Plant Terrestrialization.</title>
        <authorList>
            <person name="Nishiyama T."/>
            <person name="Sakayama H."/>
            <person name="Vries J.D."/>
            <person name="Buschmann H."/>
            <person name="Saint-Marcoux D."/>
            <person name="Ullrich K.K."/>
            <person name="Haas F.B."/>
            <person name="Vanderstraeten L."/>
            <person name="Becker D."/>
            <person name="Lang D."/>
            <person name="Vosolsobe S."/>
            <person name="Rombauts S."/>
            <person name="Wilhelmsson P.K.I."/>
            <person name="Janitza P."/>
            <person name="Kern R."/>
            <person name="Heyl A."/>
            <person name="Rumpler F."/>
            <person name="Villalobos L.I.A.C."/>
            <person name="Clay J.M."/>
            <person name="Skokan R."/>
            <person name="Toyoda A."/>
            <person name="Suzuki Y."/>
            <person name="Kagoshima H."/>
            <person name="Schijlen E."/>
            <person name="Tajeshwar N."/>
            <person name="Catarino B."/>
            <person name="Hetherington A.J."/>
            <person name="Saltykova A."/>
            <person name="Bonnot C."/>
            <person name="Breuninger H."/>
            <person name="Symeonidi A."/>
            <person name="Radhakrishnan G.V."/>
            <person name="Van Nieuwerburgh F."/>
            <person name="Deforce D."/>
            <person name="Chang C."/>
            <person name="Karol K.G."/>
            <person name="Hedrich R."/>
            <person name="Ulvskov P."/>
            <person name="Glockner G."/>
            <person name="Delwiche C.F."/>
            <person name="Petrasek J."/>
            <person name="Van de Peer Y."/>
            <person name="Friml J."/>
            <person name="Beilby M."/>
            <person name="Dolan L."/>
            <person name="Kohara Y."/>
            <person name="Sugano S."/>
            <person name="Fujiyama A."/>
            <person name="Delaux P.-M."/>
            <person name="Quint M."/>
            <person name="TheiBen G."/>
            <person name="Hagemann M."/>
            <person name="Harholt J."/>
            <person name="Dunand C."/>
            <person name="Zachgo S."/>
            <person name="Langdale J."/>
            <person name="Maumus F."/>
            <person name="Straeten D.V.D."/>
            <person name="Gould S.B."/>
            <person name="Rensing S.A."/>
        </authorList>
    </citation>
    <scope>NUCLEOTIDE SEQUENCE [LARGE SCALE GENOMIC DNA]</scope>
    <source>
        <strain evidence="5 6">S276</strain>
    </source>
</reference>
<dbReference type="SUPFAM" id="SSF50494">
    <property type="entry name" value="Trypsin-like serine proteases"/>
    <property type="match status" value="1"/>
</dbReference>
<dbReference type="InterPro" id="IPR001940">
    <property type="entry name" value="Peptidase_S1C"/>
</dbReference>
<name>A0A388KLU7_CHABU</name>